<dbReference type="PROSITE" id="PS50878">
    <property type="entry name" value="RT_POL"/>
    <property type="match status" value="1"/>
</dbReference>
<keyword evidence="3" id="KW-1185">Reference proteome</keyword>
<dbReference type="Proteomes" id="UP000821853">
    <property type="component" value="Chromosome 1"/>
</dbReference>
<feature type="domain" description="Reverse transcriptase" evidence="1">
    <location>
        <begin position="1"/>
        <end position="134"/>
    </location>
</feature>
<protein>
    <recommendedName>
        <fullName evidence="1">Reverse transcriptase domain-containing protein</fullName>
    </recommendedName>
</protein>
<gene>
    <name evidence="2" type="ORF">HPB48_015821</name>
</gene>
<dbReference type="PANTHER" id="PTHR33332">
    <property type="entry name" value="REVERSE TRANSCRIPTASE DOMAIN-CONTAINING PROTEIN"/>
    <property type="match status" value="1"/>
</dbReference>
<dbReference type="GO" id="GO:0071897">
    <property type="term" value="P:DNA biosynthetic process"/>
    <property type="evidence" value="ECO:0007669"/>
    <property type="project" value="UniProtKB-ARBA"/>
</dbReference>
<dbReference type="EMBL" id="JABSTR010000001">
    <property type="protein sequence ID" value="KAH9359808.1"/>
    <property type="molecule type" value="Genomic_DNA"/>
</dbReference>
<dbReference type="SUPFAM" id="SSF56672">
    <property type="entry name" value="DNA/RNA polymerases"/>
    <property type="match status" value="1"/>
</dbReference>
<evidence type="ECO:0000313" key="2">
    <source>
        <dbReference type="EMBL" id="KAH9359808.1"/>
    </source>
</evidence>
<dbReference type="InterPro" id="IPR043502">
    <property type="entry name" value="DNA/RNA_pol_sf"/>
</dbReference>
<dbReference type="VEuPathDB" id="VectorBase:HLOH_048974"/>
<dbReference type="Pfam" id="PF00078">
    <property type="entry name" value="RVT_1"/>
    <property type="match status" value="1"/>
</dbReference>
<organism evidence="2 3">
    <name type="scientific">Haemaphysalis longicornis</name>
    <name type="common">Bush tick</name>
    <dbReference type="NCBI Taxonomy" id="44386"/>
    <lineage>
        <taxon>Eukaryota</taxon>
        <taxon>Metazoa</taxon>
        <taxon>Ecdysozoa</taxon>
        <taxon>Arthropoda</taxon>
        <taxon>Chelicerata</taxon>
        <taxon>Arachnida</taxon>
        <taxon>Acari</taxon>
        <taxon>Parasitiformes</taxon>
        <taxon>Ixodida</taxon>
        <taxon>Ixodoidea</taxon>
        <taxon>Ixodidae</taxon>
        <taxon>Haemaphysalinae</taxon>
        <taxon>Haemaphysalis</taxon>
    </lineage>
</organism>
<dbReference type="OrthoDB" id="6515679at2759"/>
<name>A0A9J6FB95_HAELO</name>
<proteinExistence type="predicted"/>
<reference evidence="2 3" key="1">
    <citation type="journal article" date="2020" name="Cell">
        <title>Large-Scale Comparative Analyses of Tick Genomes Elucidate Their Genetic Diversity and Vector Capacities.</title>
        <authorList>
            <consortium name="Tick Genome and Microbiome Consortium (TIGMIC)"/>
            <person name="Jia N."/>
            <person name="Wang J."/>
            <person name="Shi W."/>
            <person name="Du L."/>
            <person name="Sun Y."/>
            <person name="Zhan W."/>
            <person name="Jiang J.F."/>
            <person name="Wang Q."/>
            <person name="Zhang B."/>
            <person name="Ji P."/>
            <person name="Bell-Sakyi L."/>
            <person name="Cui X.M."/>
            <person name="Yuan T.T."/>
            <person name="Jiang B.G."/>
            <person name="Yang W.F."/>
            <person name="Lam T.T."/>
            <person name="Chang Q.C."/>
            <person name="Ding S.J."/>
            <person name="Wang X.J."/>
            <person name="Zhu J.G."/>
            <person name="Ruan X.D."/>
            <person name="Zhao L."/>
            <person name="Wei J.T."/>
            <person name="Ye R.Z."/>
            <person name="Que T.C."/>
            <person name="Du C.H."/>
            <person name="Zhou Y.H."/>
            <person name="Cheng J.X."/>
            <person name="Dai P.F."/>
            <person name="Guo W.B."/>
            <person name="Han X.H."/>
            <person name="Huang E.J."/>
            <person name="Li L.F."/>
            <person name="Wei W."/>
            <person name="Gao Y.C."/>
            <person name="Liu J.Z."/>
            <person name="Shao H.Z."/>
            <person name="Wang X."/>
            <person name="Wang C.C."/>
            <person name="Yang T.C."/>
            <person name="Huo Q.B."/>
            <person name="Li W."/>
            <person name="Chen H.Y."/>
            <person name="Chen S.E."/>
            <person name="Zhou L.G."/>
            <person name="Ni X.B."/>
            <person name="Tian J.H."/>
            <person name="Sheng Y."/>
            <person name="Liu T."/>
            <person name="Pan Y.S."/>
            <person name="Xia L.Y."/>
            <person name="Li J."/>
            <person name="Zhao F."/>
            <person name="Cao W.C."/>
        </authorList>
    </citation>
    <scope>NUCLEOTIDE SEQUENCE [LARGE SCALE GENOMIC DNA]</scope>
    <source>
        <strain evidence="2">HaeL-2018</strain>
    </source>
</reference>
<dbReference type="OMA" id="CHRWTEE"/>
<accession>A0A9J6FB95</accession>
<evidence type="ECO:0000259" key="1">
    <source>
        <dbReference type="PROSITE" id="PS50878"/>
    </source>
</evidence>
<comment type="caution">
    <text evidence="2">The sequence shown here is derived from an EMBL/GenBank/DDBJ whole genome shotgun (WGS) entry which is preliminary data.</text>
</comment>
<sequence length="189" mass="20968">MKDISGGLLIWTSSFISNHTQRVIYRGATSSSTAVLAGVPQGSVLGPTLFTIYIDSVTRNLNCIPFLYADDITLLQPIHRPADYTSLQADLDVCHRWTEEHQLPVNTAKSCTMTFTGPCRPREIPVLTFGGREIRRVISTTVLGVELDSRLSFAPHVHRTVARSRRMLGFVTRSTVGMPPRRLDSCTLP</sequence>
<evidence type="ECO:0000313" key="3">
    <source>
        <dbReference type="Proteomes" id="UP000821853"/>
    </source>
</evidence>
<dbReference type="InterPro" id="IPR000477">
    <property type="entry name" value="RT_dom"/>
</dbReference>
<dbReference type="AlphaFoldDB" id="A0A9J6FB95"/>